<feature type="region of interest" description="Disordered" evidence="1">
    <location>
        <begin position="19"/>
        <end position="42"/>
    </location>
</feature>
<sequence length="122" mass="13777">MIVGKIVIVNGMNIGANWRDQDVDKDRRVPPHEHQKSKEPRVDLENFHTEDMLARILNKVEVSDKVLKEIKDDVSSLNQMVTSYSVFIKQLQTKMGQISAHLNSMPKGGLPSDTLVNPKNEA</sequence>
<evidence type="ECO:0000256" key="1">
    <source>
        <dbReference type="SAM" id="MobiDB-lite"/>
    </source>
</evidence>
<evidence type="ECO:0008006" key="4">
    <source>
        <dbReference type="Google" id="ProtNLM"/>
    </source>
</evidence>
<evidence type="ECO:0000313" key="3">
    <source>
        <dbReference type="Proteomes" id="UP001234989"/>
    </source>
</evidence>
<proteinExistence type="predicted"/>
<dbReference type="Proteomes" id="UP001234989">
    <property type="component" value="Chromosome 1"/>
</dbReference>
<evidence type="ECO:0000313" key="2">
    <source>
        <dbReference type="EMBL" id="WMV09237.1"/>
    </source>
</evidence>
<feature type="region of interest" description="Disordered" evidence="1">
    <location>
        <begin position="103"/>
        <end position="122"/>
    </location>
</feature>
<accession>A0AAF0PQY2</accession>
<gene>
    <name evidence="2" type="ORF">MTR67_002622</name>
</gene>
<dbReference type="EMBL" id="CP133612">
    <property type="protein sequence ID" value="WMV09237.1"/>
    <property type="molecule type" value="Genomic_DNA"/>
</dbReference>
<protein>
    <recommendedName>
        <fullName evidence="4">Integrase core domain containing protein</fullName>
    </recommendedName>
</protein>
<keyword evidence="3" id="KW-1185">Reference proteome</keyword>
<name>A0AAF0PQY2_SOLVR</name>
<organism evidence="2 3">
    <name type="scientific">Solanum verrucosum</name>
    <dbReference type="NCBI Taxonomy" id="315347"/>
    <lineage>
        <taxon>Eukaryota</taxon>
        <taxon>Viridiplantae</taxon>
        <taxon>Streptophyta</taxon>
        <taxon>Embryophyta</taxon>
        <taxon>Tracheophyta</taxon>
        <taxon>Spermatophyta</taxon>
        <taxon>Magnoliopsida</taxon>
        <taxon>eudicotyledons</taxon>
        <taxon>Gunneridae</taxon>
        <taxon>Pentapetalae</taxon>
        <taxon>asterids</taxon>
        <taxon>lamiids</taxon>
        <taxon>Solanales</taxon>
        <taxon>Solanaceae</taxon>
        <taxon>Solanoideae</taxon>
        <taxon>Solaneae</taxon>
        <taxon>Solanum</taxon>
    </lineage>
</organism>
<reference evidence="2" key="1">
    <citation type="submission" date="2023-08" db="EMBL/GenBank/DDBJ databases">
        <title>A de novo genome assembly of Solanum verrucosum Schlechtendal, a Mexican diploid species geographically isolated from the other diploid A-genome species in potato relatives.</title>
        <authorList>
            <person name="Hosaka K."/>
        </authorList>
    </citation>
    <scope>NUCLEOTIDE SEQUENCE</scope>
    <source>
        <tissue evidence="2">Young leaves</tissue>
    </source>
</reference>
<dbReference type="AlphaFoldDB" id="A0AAF0PQY2"/>